<proteinExistence type="predicted"/>
<organism evidence="1 2">
    <name type="scientific">Caerostris darwini</name>
    <dbReference type="NCBI Taxonomy" id="1538125"/>
    <lineage>
        <taxon>Eukaryota</taxon>
        <taxon>Metazoa</taxon>
        <taxon>Ecdysozoa</taxon>
        <taxon>Arthropoda</taxon>
        <taxon>Chelicerata</taxon>
        <taxon>Arachnida</taxon>
        <taxon>Araneae</taxon>
        <taxon>Araneomorphae</taxon>
        <taxon>Entelegynae</taxon>
        <taxon>Araneoidea</taxon>
        <taxon>Araneidae</taxon>
        <taxon>Caerostris</taxon>
    </lineage>
</organism>
<accession>A0AAV4QY10</accession>
<sequence length="199" mass="23456">MAFNSCSRNAETQEVGPKDILDVYIQHRLKMDAMNHTEGEYRDPKNQYPPELLRCFEIYFKNRSEKDHLSVREVKAEHIGKPITEHMGENAAHKSKQNRKNTLLNLLDIITKKLILCHSCCLLTVKVKPVDYRNLEEDCICRLRVQSFKEKKSKSKNLQVVKLYRIAKMNKTEDYELEDHELTQAQAEEILNRRKIENI</sequence>
<name>A0AAV4QY10_9ARAC</name>
<dbReference type="AlphaFoldDB" id="A0AAV4QY10"/>
<gene>
    <name evidence="1" type="primary">mcm7-b</name>
    <name evidence="1" type="ORF">CDAR_525621</name>
</gene>
<evidence type="ECO:0000313" key="1">
    <source>
        <dbReference type="EMBL" id="GIY12971.1"/>
    </source>
</evidence>
<evidence type="ECO:0000313" key="2">
    <source>
        <dbReference type="Proteomes" id="UP001054837"/>
    </source>
</evidence>
<comment type="caution">
    <text evidence="1">The sequence shown here is derived from an EMBL/GenBank/DDBJ whole genome shotgun (WGS) entry which is preliminary data.</text>
</comment>
<reference evidence="1 2" key="1">
    <citation type="submission" date="2021-06" db="EMBL/GenBank/DDBJ databases">
        <title>Caerostris darwini draft genome.</title>
        <authorList>
            <person name="Kono N."/>
            <person name="Arakawa K."/>
        </authorList>
    </citation>
    <scope>NUCLEOTIDE SEQUENCE [LARGE SCALE GENOMIC DNA]</scope>
</reference>
<dbReference type="Proteomes" id="UP001054837">
    <property type="component" value="Unassembled WGS sequence"/>
</dbReference>
<dbReference type="EMBL" id="BPLQ01005155">
    <property type="protein sequence ID" value="GIY12971.1"/>
    <property type="molecule type" value="Genomic_DNA"/>
</dbReference>
<protein>
    <submittedName>
        <fullName evidence="1">DNA replication licensing factor MCM7</fullName>
    </submittedName>
</protein>
<keyword evidence="2" id="KW-1185">Reference proteome</keyword>